<organism evidence="1 2">
    <name type="scientific">Sphingobium lignivorans</name>
    <dbReference type="NCBI Taxonomy" id="2735886"/>
    <lineage>
        <taxon>Bacteria</taxon>
        <taxon>Pseudomonadati</taxon>
        <taxon>Pseudomonadota</taxon>
        <taxon>Alphaproteobacteria</taxon>
        <taxon>Sphingomonadales</taxon>
        <taxon>Sphingomonadaceae</taxon>
        <taxon>Sphingobium</taxon>
    </lineage>
</organism>
<protein>
    <submittedName>
        <fullName evidence="1">Pimeloyl-ACP methyl ester carboxylesterase</fullName>
    </submittedName>
</protein>
<dbReference type="Proteomes" id="UP001138540">
    <property type="component" value="Unassembled WGS sequence"/>
</dbReference>
<dbReference type="RefSeq" id="WP_184153138.1">
    <property type="nucleotide sequence ID" value="NZ_JACHKA010000001.1"/>
</dbReference>
<dbReference type="InterPro" id="IPR029058">
    <property type="entry name" value="AB_hydrolase_fold"/>
</dbReference>
<accession>A0ABR6NFI9</accession>
<sequence length="374" mass="40307">MARKFLYVVAFLTALAIAAMIAFSFFGPKLMQSAMVPRGGFVEPAPLPPGFYDRAEGWISRPGNRRDDPARWQPATLKTPPAAPDVVKAAVFFVHPTSSFETTRWNTPVNDPVSSAQAERFVRLQASAFAPSGEVWVPRYRQAVFGAFLTEKADATLAMERAYVDVRAAFAAFLADNPDGPVILAGHSQGSRYLLRLLNDHRGDAALRARLVAAYVVGWPVSVEHDLPALGLPGCDGPERTGCMLSWQSFAQPADLSGVEAVFDRERGFDGVSRKGSAMLCTNPLNGGAAPDAPADANLGSLMGDGNAATTQLMPPGSVGARCEGRGFLILDSAPKMGSFVLPGNNYHVYDYQLFWANVRADAMRRLAAWQATR</sequence>
<evidence type="ECO:0000313" key="1">
    <source>
        <dbReference type="EMBL" id="MBB5986040.1"/>
    </source>
</evidence>
<name>A0ABR6NFI9_9SPHN</name>
<comment type="caution">
    <text evidence="1">The sequence shown here is derived from an EMBL/GenBank/DDBJ whole genome shotgun (WGS) entry which is preliminary data.</text>
</comment>
<dbReference type="Gene3D" id="3.40.50.1820">
    <property type="entry name" value="alpha/beta hydrolase"/>
    <property type="match status" value="1"/>
</dbReference>
<dbReference type="SUPFAM" id="SSF53474">
    <property type="entry name" value="alpha/beta-Hydrolases"/>
    <property type="match status" value="1"/>
</dbReference>
<proteinExistence type="predicted"/>
<gene>
    <name evidence="1" type="ORF">HNP60_002014</name>
</gene>
<dbReference type="InterPro" id="IPR021440">
    <property type="entry name" value="DUF3089"/>
</dbReference>
<dbReference type="EMBL" id="JACHKA010000001">
    <property type="protein sequence ID" value="MBB5986040.1"/>
    <property type="molecule type" value="Genomic_DNA"/>
</dbReference>
<evidence type="ECO:0000313" key="2">
    <source>
        <dbReference type="Proteomes" id="UP001138540"/>
    </source>
</evidence>
<keyword evidence="2" id="KW-1185">Reference proteome</keyword>
<reference evidence="1 2" key="1">
    <citation type="submission" date="2020-08" db="EMBL/GenBank/DDBJ databases">
        <title>Exploring microbial biodiversity for novel pathways involved in the catabolism of aromatic compounds derived from lignin.</title>
        <authorList>
            <person name="Elkins J."/>
        </authorList>
    </citation>
    <scope>NUCLEOTIDE SEQUENCE [LARGE SCALE GENOMIC DNA]</scope>
    <source>
        <strain evidence="1 2">B1D3A</strain>
    </source>
</reference>
<dbReference type="Pfam" id="PF11288">
    <property type="entry name" value="DUF3089"/>
    <property type="match status" value="1"/>
</dbReference>